<dbReference type="AlphaFoldDB" id="A0A0G2G203"/>
<evidence type="ECO:0000313" key="2">
    <source>
        <dbReference type="Proteomes" id="UP000034182"/>
    </source>
</evidence>
<dbReference type="Proteomes" id="UP000034182">
    <property type="component" value="Unassembled WGS sequence"/>
</dbReference>
<reference evidence="1 2" key="1">
    <citation type="submission" date="2015-03" db="EMBL/GenBank/DDBJ databases">
        <authorList>
            <person name="Morales-Cruz A."/>
            <person name="Amrine K.C."/>
            <person name="Cantu D."/>
        </authorList>
    </citation>
    <scope>NUCLEOTIDE SEQUENCE [LARGE SCALE GENOMIC DNA]</scope>
    <source>
        <strain evidence="1">DS831</strain>
    </source>
</reference>
<reference evidence="1 2" key="2">
    <citation type="submission" date="2015-05" db="EMBL/GenBank/DDBJ databases">
        <title>Distinctive expansion of gene families associated with plant cell wall degradation and secondary metabolism in the genomes of grapevine trunk pathogens.</title>
        <authorList>
            <person name="Lawrence D.P."/>
            <person name="Travadon R."/>
            <person name="Rolshausen P.E."/>
            <person name="Baumgartner K."/>
        </authorList>
    </citation>
    <scope>NUCLEOTIDE SEQUENCE [LARGE SCALE GENOMIC DNA]</scope>
    <source>
        <strain evidence="1">DS831</strain>
    </source>
</reference>
<gene>
    <name evidence="1" type="ORF">UCDDS831_g06161</name>
</gene>
<organism evidence="1 2">
    <name type="scientific">Diplodia seriata</name>
    <dbReference type="NCBI Taxonomy" id="420778"/>
    <lineage>
        <taxon>Eukaryota</taxon>
        <taxon>Fungi</taxon>
        <taxon>Dikarya</taxon>
        <taxon>Ascomycota</taxon>
        <taxon>Pezizomycotina</taxon>
        <taxon>Dothideomycetes</taxon>
        <taxon>Dothideomycetes incertae sedis</taxon>
        <taxon>Botryosphaeriales</taxon>
        <taxon>Botryosphaeriaceae</taxon>
        <taxon>Diplodia</taxon>
    </lineage>
</organism>
<dbReference type="EMBL" id="LAQI01000142">
    <property type="protein sequence ID" value="KKY17928.1"/>
    <property type="molecule type" value="Genomic_DNA"/>
</dbReference>
<name>A0A0G2G203_9PEZI</name>
<protein>
    <submittedName>
        <fullName evidence="1">Uncharacterized protein</fullName>
    </submittedName>
</protein>
<proteinExistence type="predicted"/>
<accession>A0A0G2G203</accession>
<comment type="caution">
    <text evidence="1">The sequence shown here is derived from an EMBL/GenBank/DDBJ whole genome shotgun (WGS) entry which is preliminary data.</text>
</comment>
<evidence type="ECO:0000313" key="1">
    <source>
        <dbReference type="EMBL" id="KKY17928.1"/>
    </source>
</evidence>
<sequence>MPVPRPPGVNLPPNWPSGYPFVAKRNVKYNELDTLNLREGDGGIIKSTQDRRGDVYLLVGLPRERDSEGQMPQGYVRLRDVTIGHQRTYGDTYWNLQFPTSSGIIGPRNMAWTKMENVIADILIALDDLCKTKEGETRDFLPEWLPAMINTREKIRALVDDIQQGATRAQMHATMTQDNLTITELRDAGTSLDEDVIDSGVYTIIYWDWENDPDNERQPEQYCGQSVNMVSRNASHEAAKDDPRFSHIAHYASSRHANERKMFPLYLTSNPNREKLTLIEQMLILLFQSYHPYITAPVKRSSGSDADAAMAIRSTERHVFFQQMACFLMTIARPVFARHGWTAGSWNPAYGAGKGLNWSSPFMEDRFGVRALYLRVTIPNVLTSFRRQPFIVGKFEMYKSLHEGTGASKAMVYKKYGSISVKHLSPSGNVEYSDYLNFFDDIEAPGPELGQECQLIFELMEDGRRHSVPWCRIPDHFPYEKRNEALSLGIRVEWQRDGAWKTKYIQSTYMQNYPRGAVVSTKKGEVQFYASYHNAMGLIRYLKGQKIPAGQRETANKDFGIARVQSLRFDNLTQTFVLTEFQQPRAHVSDRKKSKVQMRNELNGLNGVQQIGGSVPNGFGRRKTCDRCYVLVQRMASEFKCVPTNDPDMCEAEIEEAKTPQDIVYGNVAIVQGVLSSGHQVD</sequence>